<accession>A0A219ANF7</accession>
<evidence type="ECO:0000313" key="1">
    <source>
        <dbReference type="EMBL" id="OWT42378.1"/>
    </source>
</evidence>
<proteinExistence type="predicted"/>
<dbReference type="EMBL" id="LSBJ02000020">
    <property type="protein sequence ID" value="OWT42378.1"/>
    <property type="molecule type" value="Genomic_DNA"/>
</dbReference>
<dbReference type="Proteomes" id="UP000078397">
    <property type="component" value="Unassembled WGS sequence"/>
</dbReference>
<name>A0A219ANF7_METCM</name>
<comment type="caution">
    <text evidence="1">The sequence shown here is derived from an EMBL/GenBank/DDBJ whole genome shotgun (WGS) entry which is preliminary data.</text>
</comment>
<organism evidence="1 2">
    <name type="scientific">Pochonia chlamydosporia 170</name>
    <dbReference type="NCBI Taxonomy" id="1380566"/>
    <lineage>
        <taxon>Eukaryota</taxon>
        <taxon>Fungi</taxon>
        <taxon>Dikarya</taxon>
        <taxon>Ascomycota</taxon>
        <taxon>Pezizomycotina</taxon>
        <taxon>Sordariomycetes</taxon>
        <taxon>Hypocreomycetidae</taxon>
        <taxon>Hypocreales</taxon>
        <taxon>Clavicipitaceae</taxon>
        <taxon>Pochonia</taxon>
    </lineage>
</organism>
<dbReference type="AlphaFoldDB" id="A0A219ANF7"/>
<sequence>MCVPVQDHCPSCHQNDGEVYRHQCPVGYEFRPGSYAAIVHTVDESNPMIIQVVCKRCRRAKAQTWIQRQLSWRLTRRRKRINEDSCQVCQNGNKFREEPLRIDRTFIEG</sequence>
<evidence type="ECO:0000313" key="2">
    <source>
        <dbReference type="Proteomes" id="UP000078397"/>
    </source>
</evidence>
<dbReference type="KEGG" id="pchm:VFPPC_18489"/>
<dbReference type="GeneID" id="33937243"/>
<dbReference type="RefSeq" id="XP_022284907.1">
    <property type="nucleotide sequence ID" value="XM_022430090.1"/>
</dbReference>
<reference evidence="1 2" key="1">
    <citation type="journal article" date="2016" name="PLoS Pathog.">
        <title>Biosynthesis of antibiotic leucinostatins in bio-control fungus Purpureocillium lilacinum and their inhibition on phytophthora revealed by genome mining.</title>
        <authorList>
            <person name="Wang G."/>
            <person name="Liu Z."/>
            <person name="Lin R."/>
            <person name="Li E."/>
            <person name="Mao Z."/>
            <person name="Ling J."/>
            <person name="Yang Y."/>
            <person name="Yin W.B."/>
            <person name="Xie B."/>
        </authorList>
    </citation>
    <scope>NUCLEOTIDE SEQUENCE [LARGE SCALE GENOMIC DNA]</scope>
    <source>
        <strain evidence="1">170</strain>
    </source>
</reference>
<protein>
    <submittedName>
        <fullName evidence="1">Uncharacterized protein</fullName>
    </submittedName>
</protein>
<keyword evidence="2" id="KW-1185">Reference proteome</keyword>
<gene>
    <name evidence="1" type="ORF">VFPPC_18489</name>
</gene>